<reference evidence="1" key="1">
    <citation type="submission" date="2014-11" db="EMBL/GenBank/DDBJ databases">
        <authorList>
            <person name="Malar M.C."/>
            <person name="Sen D."/>
            <person name="Tripathy S."/>
        </authorList>
    </citation>
    <scope>NUCLEOTIDE SEQUENCE</scope>
    <source>
        <strain evidence="1">BDU141951</strain>
    </source>
</reference>
<name>A0A0C1VDU3_9CYAN</name>
<gene>
    <name evidence="1" type="ORF">QQ91_001135</name>
</gene>
<accession>A0A0C1VDU3</accession>
<dbReference type="EMBL" id="JTHE02000002">
    <property type="protein sequence ID" value="NEV65718.1"/>
    <property type="molecule type" value="Genomic_DNA"/>
</dbReference>
<dbReference type="AlphaFoldDB" id="A0A0C1VDU3"/>
<sequence length="291" mass="30622">MLMNRFLTQAAIAASLPTLLLACSPQTTPDADTTSESAPEEEVAAATDGTGELTIRANGEDFVRQGFVTKDGWEVSFDHVYVTLTGITAYQSDPPFDAEAGGTPEATETVAIAETVTVDLAEGDDNAEPIMVKSVEAPAGRYNALSWQMMPAAEGPAAGQTIWMQGTATKAGETIDFVVKLDPELEYVCGDFVGDERKGILNADEAADLEATFHFDHLFGDGEAPADDDINTGALGFDPLAAIADGGTLDVDMAALEAQLTPEEYQTLMGILPSLGHVGEGHCEETQLVDS</sequence>
<reference evidence="1" key="2">
    <citation type="journal article" date="2015" name="Genome Announc.">
        <title>Draft Genome Sequence of Filamentous Marine Cyanobacterium Lyngbya confervoides Strain BDU141951.</title>
        <authorList>
            <person name="Chandrababunaidu M.M."/>
            <person name="Sen D."/>
            <person name="Tripathy S."/>
        </authorList>
    </citation>
    <scope>NUCLEOTIDE SEQUENCE</scope>
    <source>
        <strain evidence="1">BDU141951</strain>
    </source>
</reference>
<comment type="caution">
    <text evidence="1">The sequence shown here is derived from an EMBL/GenBank/DDBJ whole genome shotgun (WGS) entry which is preliminary data.</text>
</comment>
<proteinExistence type="predicted"/>
<reference evidence="1" key="3">
    <citation type="submission" date="2020-02" db="EMBL/GenBank/DDBJ databases">
        <authorList>
            <person name="Sarangi A.N."/>
            <person name="Ghosh S."/>
            <person name="Mukherjee M."/>
            <person name="Tripathy S."/>
        </authorList>
    </citation>
    <scope>NUCLEOTIDE SEQUENCE</scope>
    <source>
        <strain evidence="1">BDU141951</strain>
    </source>
</reference>
<dbReference type="PROSITE" id="PS51257">
    <property type="entry name" value="PROKAR_LIPOPROTEIN"/>
    <property type="match status" value="1"/>
</dbReference>
<protein>
    <submittedName>
        <fullName evidence="1">DUF4382 domain-containing protein</fullName>
    </submittedName>
</protein>
<organism evidence="1">
    <name type="scientific">Lyngbya confervoides BDU141951</name>
    <dbReference type="NCBI Taxonomy" id="1574623"/>
    <lineage>
        <taxon>Bacteria</taxon>
        <taxon>Bacillati</taxon>
        <taxon>Cyanobacteriota</taxon>
        <taxon>Cyanophyceae</taxon>
        <taxon>Oscillatoriophycideae</taxon>
        <taxon>Oscillatoriales</taxon>
        <taxon>Microcoleaceae</taxon>
        <taxon>Lyngbya</taxon>
    </lineage>
</organism>
<evidence type="ECO:0000313" key="1">
    <source>
        <dbReference type="EMBL" id="NEV65718.1"/>
    </source>
</evidence>